<gene>
    <name evidence="1" type="ORF">E3A20_18660</name>
</gene>
<accession>A0A5C6M2M0</accession>
<keyword evidence="2" id="KW-1185">Reference proteome</keyword>
<dbReference type="EMBL" id="SRHE01000421">
    <property type="protein sequence ID" value="TWW09006.1"/>
    <property type="molecule type" value="Genomic_DNA"/>
</dbReference>
<protein>
    <submittedName>
        <fullName evidence="1">Uncharacterized protein</fullName>
    </submittedName>
</protein>
<reference evidence="1 2" key="1">
    <citation type="submission" date="2019-08" db="EMBL/GenBank/DDBJ databases">
        <title>100 year-old enigma solved: identification of Planctomyces bekefii, the type genus and species of the phylum Planctomycetes.</title>
        <authorList>
            <person name="Svetlana D.N."/>
            <person name="Overmann J."/>
        </authorList>
    </citation>
    <scope>NUCLEOTIDE SEQUENCE [LARGE SCALE GENOMIC DNA]</scope>
    <source>
        <strain evidence="1">Phe10_nw2017</strain>
    </source>
</reference>
<proteinExistence type="predicted"/>
<evidence type="ECO:0000313" key="1">
    <source>
        <dbReference type="EMBL" id="TWW09006.1"/>
    </source>
</evidence>
<dbReference type="Proteomes" id="UP000321083">
    <property type="component" value="Unassembled WGS sequence"/>
</dbReference>
<sequence length="85" mass="9479">MVQLWRKDMEYSETLEDVRQGILDEASGLAEPAATAFSDIRWPWELPIETQRLHHSTSQGADWQFRSLVGTESIIDTGCTVAGAA</sequence>
<dbReference type="AlphaFoldDB" id="A0A5C6M2M0"/>
<comment type="caution">
    <text evidence="1">The sequence shown here is derived from an EMBL/GenBank/DDBJ whole genome shotgun (WGS) entry which is preliminary data.</text>
</comment>
<organism evidence="1 2">
    <name type="scientific">Planctomyces bekefii</name>
    <dbReference type="NCBI Taxonomy" id="1653850"/>
    <lineage>
        <taxon>Bacteria</taxon>
        <taxon>Pseudomonadati</taxon>
        <taxon>Planctomycetota</taxon>
        <taxon>Planctomycetia</taxon>
        <taxon>Planctomycetales</taxon>
        <taxon>Planctomycetaceae</taxon>
        <taxon>Planctomyces</taxon>
    </lineage>
</organism>
<name>A0A5C6M2M0_9PLAN</name>
<reference evidence="1 2" key="2">
    <citation type="submission" date="2019-08" db="EMBL/GenBank/DDBJ databases">
        <authorList>
            <person name="Henke P."/>
        </authorList>
    </citation>
    <scope>NUCLEOTIDE SEQUENCE [LARGE SCALE GENOMIC DNA]</scope>
    <source>
        <strain evidence="1">Phe10_nw2017</strain>
    </source>
</reference>
<evidence type="ECO:0000313" key="2">
    <source>
        <dbReference type="Proteomes" id="UP000321083"/>
    </source>
</evidence>